<evidence type="ECO:0000313" key="2">
    <source>
        <dbReference type="Proteomes" id="UP000275436"/>
    </source>
</evidence>
<accession>A0A3M9X182</accession>
<evidence type="ECO:0000313" key="1">
    <source>
        <dbReference type="EMBL" id="RNJ41774.1"/>
    </source>
</evidence>
<protein>
    <submittedName>
        <fullName evidence="1">Uncharacterized protein</fullName>
    </submittedName>
</protein>
<gene>
    <name evidence="1" type="ORF">DNR46_31690</name>
</gene>
<dbReference type="AlphaFoldDB" id="A0A3M9X182"/>
<dbReference type="RefSeq" id="WP_123170061.1">
    <property type="nucleotide sequence ID" value="NZ_QKOD01000015.1"/>
</dbReference>
<name>A0A3M9X182_9HYPH</name>
<proteinExistence type="predicted"/>
<dbReference type="EMBL" id="QKOD01000015">
    <property type="protein sequence ID" value="RNJ41774.1"/>
    <property type="molecule type" value="Genomic_DNA"/>
</dbReference>
<sequence>MFEQIERQLRPGRALLILCILPDRLDFLIESDLPDIEAASIIRLDLVVARLRARSFRALFF</sequence>
<comment type="caution">
    <text evidence="1">The sequence shown here is derived from an EMBL/GenBank/DDBJ whole genome shotgun (WGS) entry which is preliminary data.</text>
</comment>
<dbReference type="Proteomes" id="UP000275436">
    <property type="component" value="Unassembled WGS sequence"/>
</dbReference>
<reference evidence="1 2" key="1">
    <citation type="journal article" date="2018" name="Mol. Plant Microbe Interact.">
        <title>Taxonomically Different Co-Microsymbionts of a Relict Legume, Oxytropis popoviana, Have Complementary Sets of Symbiotic Genes and Together Increase the Efficiency of Plant Nodulation.</title>
        <authorList>
            <person name="Safronova V."/>
            <person name="Belimov A."/>
            <person name="Sazanova A."/>
            <person name="Chirak E."/>
            <person name="Verkhozina A."/>
            <person name="Kuznetsova I."/>
            <person name="Andronov E."/>
            <person name="Puhalsky J."/>
            <person name="Tikhonovich I."/>
        </authorList>
    </citation>
    <scope>NUCLEOTIDE SEQUENCE [LARGE SCALE GENOMIC DNA]</scope>
    <source>
        <strain evidence="1 2">Opo-235</strain>
    </source>
</reference>
<organism evidence="1 2">
    <name type="scientific">Mesorhizobium japonicum</name>
    <dbReference type="NCBI Taxonomy" id="2066070"/>
    <lineage>
        <taxon>Bacteria</taxon>
        <taxon>Pseudomonadati</taxon>
        <taxon>Pseudomonadota</taxon>
        <taxon>Alphaproteobacteria</taxon>
        <taxon>Hyphomicrobiales</taxon>
        <taxon>Phyllobacteriaceae</taxon>
        <taxon>Mesorhizobium</taxon>
    </lineage>
</organism>